<dbReference type="Gene3D" id="2.40.10.220">
    <property type="entry name" value="predicted glycosyltransferase like domains"/>
    <property type="match status" value="1"/>
</dbReference>
<accession>A0A328TXZ5</accession>
<dbReference type="InterPro" id="IPR009875">
    <property type="entry name" value="PilZ_domain"/>
</dbReference>
<dbReference type="Pfam" id="PF07238">
    <property type="entry name" value="PilZ"/>
    <property type="match status" value="1"/>
</dbReference>
<evidence type="ECO:0000313" key="3">
    <source>
        <dbReference type="Proteomes" id="UP000249260"/>
    </source>
</evidence>
<proteinExistence type="predicted"/>
<keyword evidence="3" id="KW-1185">Reference proteome</keyword>
<dbReference type="EMBL" id="QLUW01000003">
    <property type="protein sequence ID" value="RAP75320.1"/>
    <property type="molecule type" value="Genomic_DNA"/>
</dbReference>
<dbReference type="GO" id="GO:0035438">
    <property type="term" value="F:cyclic-di-GMP binding"/>
    <property type="evidence" value="ECO:0007669"/>
    <property type="project" value="InterPro"/>
</dbReference>
<dbReference type="RefSeq" id="WP_112883585.1">
    <property type="nucleotide sequence ID" value="NZ_QLUW01000003.1"/>
</dbReference>
<name>A0A328TXZ5_9BACL</name>
<dbReference type="AlphaFoldDB" id="A0A328TXZ5"/>
<dbReference type="OrthoDB" id="2566152at2"/>
<evidence type="ECO:0000259" key="1">
    <source>
        <dbReference type="Pfam" id="PF07238"/>
    </source>
</evidence>
<feature type="domain" description="PilZ" evidence="1">
    <location>
        <begin position="134"/>
        <end position="220"/>
    </location>
</feature>
<gene>
    <name evidence="2" type="ORF">DL346_18280</name>
</gene>
<organism evidence="2 3">
    <name type="scientific">Paenibacillus montanisoli</name>
    <dbReference type="NCBI Taxonomy" id="2081970"/>
    <lineage>
        <taxon>Bacteria</taxon>
        <taxon>Bacillati</taxon>
        <taxon>Bacillota</taxon>
        <taxon>Bacilli</taxon>
        <taxon>Bacillales</taxon>
        <taxon>Paenibacillaceae</taxon>
        <taxon>Paenibacillus</taxon>
    </lineage>
</organism>
<comment type="caution">
    <text evidence="2">The sequence shown here is derived from an EMBL/GenBank/DDBJ whole genome shotgun (WGS) entry which is preliminary data.</text>
</comment>
<sequence>MAVNKDRIKERYGLTKPFFALKALLHSRTTVEKEGYVSTGVLSYAEGEMMEIELSEYKNFELGDPVQLTVYSPVGVHRLQTTIIAKAEGAVAVIITSRLLAGLEEKRESLRVEVDMKGTITRTCTQEVERSNGEKTVIDIEDNFDVAVRNISDSGIGFSLMTGEALQKGETLKAVLFIGFRLNCQLEIIRSEESGEWGYYGARFHELDEQRQRALRAFLLKTQVEAYFMGKQERTGSKGIRKI</sequence>
<protein>
    <submittedName>
        <fullName evidence="2">PilZ domain-containing protein</fullName>
    </submittedName>
</protein>
<evidence type="ECO:0000313" key="2">
    <source>
        <dbReference type="EMBL" id="RAP75320.1"/>
    </source>
</evidence>
<dbReference type="Proteomes" id="UP000249260">
    <property type="component" value="Unassembled WGS sequence"/>
</dbReference>
<reference evidence="2 3" key="1">
    <citation type="submission" date="2018-06" db="EMBL/GenBank/DDBJ databases">
        <title>Paenibacillus montanisoli sp. nov., isolated from mountain area soil.</title>
        <authorList>
            <person name="Wu M."/>
        </authorList>
    </citation>
    <scope>NUCLEOTIDE SEQUENCE [LARGE SCALE GENOMIC DNA]</scope>
    <source>
        <strain evidence="2 3">RA17</strain>
    </source>
</reference>
<dbReference type="SUPFAM" id="SSF141371">
    <property type="entry name" value="PilZ domain-like"/>
    <property type="match status" value="1"/>
</dbReference>